<dbReference type="RefSeq" id="WP_175514195.1">
    <property type="nucleotide sequence ID" value="NZ_FOHW01000031.1"/>
</dbReference>
<dbReference type="AlphaFoldDB" id="A0A1I0I136"/>
<evidence type="ECO:0000313" key="1">
    <source>
        <dbReference type="EMBL" id="SET90152.1"/>
    </source>
</evidence>
<name>A0A1I0I136_9PSED</name>
<evidence type="ECO:0000313" key="2">
    <source>
        <dbReference type="Proteomes" id="UP000182332"/>
    </source>
</evidence>
<organism evidence="1 2">
    <name type="scientific">Pseudomonas graminis</name>
    <dbReference type="NCBI Taxonomy" id="158627"/>
    <lineage>
        <taxon>Bacteria</taxon>
        <taxon>Pseudomonadati</taxon>
        <taxon>Pseudomonadota</taxon>
        <taxon>Gammaproteobacteria</taxon>
        <taxon>Pseudomonadales</taxon>
        <taxon>Pseudomonadaceae</taxon>
        <taxon>Pseudomonas</taxon>
    </lineage>
</organism>
<protein>
    <submittedName>
        <fullName evidence="1">Uncharacterized protein</fullName>
    </submittedName>
</protein>
<gene>
    <name evidence="1" type="ORF">SAMN05216197_13161</name>
</gene>
<reference evidence="1 2" key="1">
    <citation type="submission" date="2016-10" db="EMBL/GenBank/DDBJ databases">
        <authorList>
            <person name="de Groot N.N."/>
        </authorList>
    </citation>
    <scope>NUCLEOTIDE SEQUENCE [LARGE SCALE GENOMIC DNA]</scope>
    <source>
        <strain evidence="1 2">DSM 11363</strain>
    </source>
</reference>
<dbReference type="Proteomes" id="UP000182332">
    <property type="component" value="Unassembled WGS sequence"/>
</dbReference>
<dbReference type="EMBL" id="FOHW01000031">
    <property type="protein sequence ID" value="SET90152.1"/>
    <property type="molecule type" value="Genomic_DNA"/>
</dbReference>
<accession>A0A1I0I136</accession>
<sequence>MMMDPPAFLTPHTRRELKSARQNQNRINLLAGFKIMQHGQPVPDASEQE</sequence>
<proteinExistence type="predicted"/>